<dbReference type="InterPro" id="IPR018077">
    <property type="entry name" value="Glyco_hydro_fam25_subgr"/>
</dbReference>
<proteinExistence type="inferred from homology"/>
<comment type="similarity">
    <text evidence="1">Belongs to the glycosyl hydrolase 25 family.</text>
</comment>
<evidence type="ECO:0000313" key="5">
    <source>
        <dbReference type="Proteomes" id="UP000680132"/>
    </source>
</evidence>
<dbReference type="InterPro" id="IPR017853">
    <property type="entry name" value="GH"/>
</dbReference>
<organism evidence="4 5">
    <name type="scientific">Microbacterium stercoris</name>
    <dbReference type="NCBI Taxonomy" id="2820289"/>
    <lineage>
        <taxon>Bacteria</taxon>
        <taxon>Bacillati</taxon>
        <taxon>Actinomycetota</taxon>
        <taxon>Actinomycetes</taxon>
        <taxon>Micrococcales</taxon>
        <taxon>Microbacteriaceae</taxon>
        <taxon>Microbacterium</taxon>
    </lineage>
</organism>
<reference evidence="4" key="1">
    <citation type="submission" date="2021-03" db="EMBL/GenBank/DDBJ databases">
        <title>Microbacterium sp. nov., a novel actinobacterium isolated from cow dung.</title>
        <authorList>
            <person name="Zhang L."/>
        </authorList>
    </citation>
    <scope>NUCLEOTIDE SEQUENCE</scope>
    <source>
        <strain evidence="4">NEAU-LLB</strain>
    </source>
</reference>
<dbReference type="GO" id="GO:0016998">
    <property type="term" value="P:cell wall macromolecule catabolic process"/>
    <property type="evidence" value="ECO:0007669"/>
    <property type="project" value="InterPro"/>
</dbReference>
<dbReference type="SUPFAM" id="SSF51445">
    <property type="entry name" value="(Trans)glycosidases"/>
    <property type="match status" value="1"/>
</dbReference>
<dbReference type="Proteomes" id="UP000680132">
    <property type="component" value="Unassembled WGS sequence"/>
</dbReference>
<evidence type="ECO:0000256" key="1">
    <source>
        <dbReference type="ARBA" id="ARBA00010646"/>
    </source>
</evidence>
<dbReference type="SMART" id="SM00641">
    <property type="entry name" value="Glyco_25"/>
    <property type="match status" value="1"/>
</dbReference>
<evidence type="ECO:0000313" key="4">
    <source>
        <dbReference type="EMBL" id="MBO3664215.1"/>
    </source>
</evidence>
<dbReference type="GO" id="GO:0009253">
    <property type="term" value="P:peptidoglycan catabolic process"/>
    <property type="evidence" value="ECO:0007669"/>
    <property type="project" value="InterPro"/>
</dbReference>
<dbReference type="InterPro" id="IPR002053">
    <property type="entry name" value="Glyco_hydro_25"/>
</dbReference>
<gene>
    <name evidence="4" type="ORF">J5V96_11930</name>
</gene>
<dbReference type="PANTHER" id="PTHR34135:SF2">
    <property type="entry name" value="LYSOZYME"/>
    <property type="match status" value="1"/>
</dbReference>
<keyword evidence="3" id="KW-0326">Glycosidase</keyword>
<name>A0A939TR72_9MICO</name>
<dbReference type="PROSITE" id="PS51904">
    <property type="entry name" value="GLYCOSYL_HYDROL_F25_2"/>
    <property type="match status" value="1"/>
</dbReference>
<dbReference type="PANTHER" id="PTHR34135">
    <property type="entry name" value="LYSOZYME"/>
    <property type="match status" value="1"/>
</dbReference>
<accession>A0A939TR72</accession>
<dbReference type="EMBL" id="JAGFOA010000004">
    <property type="protein sequence ID" value="MBO3664215.1"/>
    <property type="molecule type" value="Genomic_DNA"/>
</dbReference>
<comment type="caution">
    <text evidence="4">The sequence shown here is derived from an EMBL/GenBank/DDBJ whole genome shotgun (WGS) entry which is preliminary data.</text>
</comment>
<dbReference type="GO" id="GO:0003796">
    <property type="term" value="F:lysozyme activity"/>
    <property type="evidence" value="ECO:0007669"/>
    <property type="project" value="InterPro"/>
</dbReference>
<evidence type="ECO:0000256" key="3">
    <source>
        <dbReference type="ARBA" id="ARBA00023295"/>
    </source>
</evidence>
<dbReference type="AlphaFoldDB" id="A0A939TR72"/>
<sequence>MAIAAAALGTLGLLAALIWSGVIWPGRIFAAGHDVRGVDVSSYQGEIDWPVLAEQGIDFAYIKATEGSSTVDSRFEANWPGALDTDLLVGAYHFMSFETPGARQAQHVIDTVPDGATLPIAVDVEFYGDFFQDPPSRADVDAILGPLLDRLEQHYGVPAVIYATPEAYDRYISGGYPDNPIWIRSVVLPPALDDGREWAIWQYSHRDRLSGYRGDEHYIDMNAFSGTTEELAGLIDR</sequence>
<dbReference type="GO" id="GO:0016052">
    <property type="term" value="P:carbohydrate catabolic process"/>
    <property type="evidence" value="ECO:0007669"/>
    <property type="project" value="TreeGrafter"/>
</dbReference>
<keyword evidence="5" id="KW-1185">Reference proteome</keyword>
<dbReference type="Gene3D" id="3.20.20.80">
    <property type="entry name" value="Glycosidases"/>
    <property type="match status" value="1"/>
</dbReference>
<dbReference type="Pfam" id="PF01183">
    <property type="entry name" value="Glyco_hydro_25"/>
    <property type="match status" value="1"/>
</dbReference>
<evidence type="ECO:0000256" key="2">
    <source>
        <dbReference type="ARBA" id="ARBA00022801"/>
    </source>
</evidence>
<keyword evidence="2" id="KW-0378">Hydrolase</keyword>
<protein>
    <submittedName>
        <fullName evidence="4">Lysozyme</fullName>
    </submittedName>
</protein>